<proteinExistence type="predicted"/>
<feature type="compositionally biased region" description="Polar residues" evidence="1">
    <location>
        <begin position="98"/>
        <end position="116"/>
    </location>
</feature>
<feature type="region of interest" description="Disordered" evidence="1">
    <location>
        <begin position="1"/>
        <end position="126"/>
    </location>
</feature>
<dbReference type="EMBL" id="CAJVCH010567018">
    <property type="protein sequence ID" value="CAG7832804.1"/>
    <property type="molecule type" value="Genomic_DNA"/>
</dbReference>
<dbReference type="AlphaFoldDB" id="A0A8J2LHU1"/>
<gene>
    <name evidence="2" type="ORF">AFUS01_LOCUS42470</name>
</gene>
<evidence type="ECO:0000256" key="1">
    <source>
        <dbReference type="SAM" id="MobiDB-lite"/>
    </source>
</evidence>
<organism evidence="2 3">
    <name type="scientific">Allacma fusca</name>
    <dbReference type="NCBI Taxonomy" id="39272"/>
    <lineage>
        <taxon>Eukaryota</taxon>
        <taxon>Metazoa</taxon>
        <taxon>Ecdysozoa</taxon>
        <taxon>Arthropoda</taxon>
        <taxon>Hexapoda</taxon>
        <taxon>Collembola</taxon>
        <taxon>Symphypleona</taxon>
        <taxon>Sminthuridae</taxon>
        <taxon>Allacma</taxon>
    </lineage>
</organism>
<sequence length="146" mass="15721">MPNKRQQPPPPEPRHLRSRGPPPAHQDVREIEKANRLRLREQSESSTSSFSVIPSNPSTGASSEASVSPVDKPDPTTQDQQEKEETAPSLTEGEGESSFHSAHNSQTLRDSGNTAYESVISGEGDRVIENAAGDVILIGPEADPET</sequence>
<keyword evidence="3" id="KW-1185">Reference proteome</keyword>
<reference evidence="2" key="1">
    <citation type="submission" date="2021-06" db="EMBL/GenBank/DDBJ databases">
        <authorList>
            <person name="Hodson N. C."/>
            <person name="Mongue J. A."/>
            <person name="Jaron S. K."/>
        </authorList>
    </citation>
    <scope>NUCLEOTIDE SEQUENCE</scope>
</reference>
<evidence type="ECO:0000313" key="2">
    <source>
        <dbReference type="EMBL" id="CAG7832804.1"/>
    </source>
</evidence>
<feature type="non-terminal residue" evidence="2">
    <location>
        <position position="146"/>
    </location>
</feature>
<feature type="compositionally biased region" description="Basic and acidic residues" evidence="1">
    <location>
        <begin position="26"/>
        <end position="43"/>
    </location>
</feature>
<comment type="caution">
    <text evidence="2">The sequence shown here is derived from an EMBL/GenBank/DDBJ whole genome shotgun (WGS) entry which is preliminary data.</text>
</comment>
<name>A0A8J2LHU1_9HEXA</name>
<accession>A0A8J2LHU1</accession>
<protein>
    <submittedName>
        <fullName evidence="2">Uncharacterized protein</fullName>
    </submittedName>
</protein>
<feature type="compositionally biased region" description="Low complexity" evidence="1">
    <location>
        <begin position="44"/>
        <end position="58"/>
    </location>
</feature>
<dbReference type="Proteomes" id="UP000708208">
    <property type="component" value="Unassembled WGS sequence"/>
</dbReference>
<evidence type="ECO:0000313" key="3">
    <source>
        <dbReference type="Proteomes" id="UP000708208"/>
    </source>
</evidence>